<dbReference type="CDD" id="cd05121">
    <property type="entry name" value="ABC1_ADCK3-like"/>
    <property type="match status" value="1"/>
</dbReference>
<dbReference type="EMBL" id="JAFCMP010000113">
    <property type="protein sequence ID" value="KAG5186168.1"/>
    <property type="molecule type" value="Genomic_DNA"/>
</dbReference>
<feature type="compositionally biased region" description="Acidic residues" evidence="1">
    <location>
        <begin position="699"/>
        <end position="710"/>
    </location>
</feature>
<dbReference type="InterPro" id="IPR004147">
    <property type="entry name" value="ABC1_dom"/>
</dbReference>
<reference evidence="4" key="1">
    <citation type="submission" date="2021-02" db="EMBL/GenBank/DDBJ databases">
        <title>First Annotated Genome of the Yellow-green Alga Tribonema minus.</title>
        <authorList>
            <person name="Mahan K.M."/>
        </authorList>
    </citation>
    <scope>NUCLEOTIDE SEQUENCE</scope>
    <source>
        <strain evidence="4">UTEX B ZZ1240</strain>
    </source>
</reference>
<protein>
    <submittedName>
        <fullName evidence="4">Beta-lactamase/transpeptidase-like protein</fullName>
    </submittedName>
</protein>
<sequence>MLVAALALAAHQALTHLSFQRRVRTFMVASTIVFSLRATRRRTQGISAAESDEAWESAHKLLAPFLYWSILRLKGLWVKFGQFASSRGDVMPQAFIDELSKLQDSVPASPWREIRKTIESALGARVEDAFGSVSEKALASASVAQVHRGTLHDGTAIVVKAQHADVQRLMLSDLSDIMTIARLVAWADPQYNFKPICEEWTREVRKELDFNFEADNLVCLRRAMADSGLDVKIPELVPQFTRRSLLVMRFCPGFKVTDTTAMERASLDRLAIMEAVCRSFAYQVHILGRFNGDPHPGNILIETFTDEAGCPSARPVLLDWGLAKQLPEHLRLAFSKFVYAASEMDVVNMLESLDDMGMVLNRFDPMEDMTNIRFMMRDTAPPDEAKAETQVFKKVMIKRYQAGKRNPMEAYPGDLLFFMRVTQLLHGLGSRLHVRAKYMDFMAPEAQRALRESVPRAAWASALIYASPALSPLETKVRALLRALHDEGELNGCQVCVFRHGACLVDTCAGAQGPIDPRPVTPDTLFPAFSVTKVVAAAALHALIDRGAAALDTPLASFWPAFAKRGKGATTLRHVLTHATGLQHALPRDANLRVLCDWRAVLAALEDAAPVWPPGTRSAYHYFNFGFLAGACVEKLSGMPFGEFVRTEIAAPLGLSAHMFIGGVAAAGVPRSRIAAVEMAAFKEAFGSADQGEIGDVMREEEEAEEEEGAEGGAEGGVRAGKGGGRGFLHLMAEAIKEEDPQEGAALEELADKLRRREYLLDPRIFNSKDVQEACIPSANGLFTARALATLHNDFLLSLGAVDAAAAASDTSASTPAAANGGRHAHSAGGGAAFAGVNGTAAAAAQRGGLLSRERVEEFRSYAASDSSAMHRLFGLRNRMRYGLGCQLFGFKEEGPEGARRTRLSGFGTTSRSRTHSLTHSFTDSHTHSAAPLSHTPCARHVGVGGSAALCDPATGVSFAMTVNRIRPGRRATTQVFELVCKELGMGEPVPLFANS</sequence>
<evidence type="ECO:0000313" key="5">
    <source>
        <dbReference type="Proteomes" id="UP000664859"/>
    </source>
</evidence>
<feature type="region of interest" description="Disordered" evidence="1">
    <location>
        <begin position="692"/>
        <end position="721"/>
    </location>
</feature>
<dbReference type="PANTHER" id="PTHR43173">
    <property type="entry name" value="ABC1 FAMILY PROTEIN"/>
    <property type="match status" value="1"/>
</dbReference>
<proteinExistence type="predicted"/>
<comment type="caution">
    <text evidence="4">The sequence shown here is derived from an EMBL/GenBank/DDBJ whole genome shotgun (WGS) entry which is preliminary data.</text>
</comment>
<evidence type="ECO:0000313" key="4">
    <source>
        <dbReference type="EMBL" id="KAG5186168.1"/>
    </source>
</evidence>
<name>A0A835ZC02_9STRA</name>
<keyword evidence="5" id="KW-1185">Reference proteome</keyword>
<dbReference type="InterPro" id="IPR012338">
    <property type="entry name" value="Beta-lactam/transpept-like"/>
</dbReference>
<feature type="compositionally biased region" description="Gly residues" evidence="1">
    <location>
        <begin position="711"/>
        <end position="721"/>
    </location>
</feature>
<dbReference type="Proteomes" id="UP000664859">
    <property type="component" value="Unassembled WGS sequence"/>
</dbReference>
<dbReference type="Gene3D" id="3.40.710.10">
    <property type="entry name" value="DD-peptidase/beta-lactamase superfamily"/>
    <property type="match status" value="1"/>
</dbReference>
<feature type="domain" description="Beta-lactamase-related" evidence="2">
    <location>
        <begin position="477"/>
        <end position="777"/>
    </location>
</feature>
<dbReference type="SUPFAM" id="SSF56112">
    <property type="entry name" value="Protein kinase-like (PK-like)"/>
    <property type="match status" value="1"/>
</dbReference>
<organism evidence="4 5">
    <name type="scientific">Tribonema minus</name>
    <dbReference type="NCBI Taxonomy" id="303371"/>
    <lineage>
        <taxon>Eukaryota</taxon>
        <taxon>Sar</taxon>
        <taxon>Stramenopiles</taxon>
        <taxon>Ochrophyta</taxon>
        <taxon>PX clade</taxon>
        <taxon>Xanthophyceae</taxon>
        <taxon>Tribonematales</taxon>
        <taxon>Tribonemataceae</taxon>
        <taxon>Tribonema</taxon>
    </lineage>
</organism>
<dbReference type="SUPFAM" id="SSF56601">
    <property type="entry name" value="beta-lactamase/transpeptidase-like"/>
    <property type="match status" value="1"/>
</dbReference>
<dbReference type="PANTHER" id="PTHR43173:SF3">
    <property type="entry name" value="ABC1 FAMILY PROTEIN"/>
    <property type="match status" value="1"/>
</dbReference>
<dbReference type="OrthoDB" id="194105at2759"/>
<dbReference type="Pfam" id="PF00144">
    <property type="entry name" value="Beta-lactamase"/>
    <property type="match status" value="1"/>
</dbReference>
<gene>
    <name evidence="4" type="ORF">JKP88DRAFT_310364</name>
</gene>
<feature type="compositionally biased region" description="Low complexity" evidence="1">
    <location>
        <begin position="909"/>
        <end position="921"/>
    </location>
</feature>
<dbReference type="AlphaFoldDB" id="A0A835ZC02"/>
<dbReference type="InterPro" id="IPR051130">
    <property type="entry name" value="Mito_struct-func_regulator"/>
</dbReference>
<dbReference type="InterPro" id="IPR001466">
    <property type="entry name" value="Beta-lactam-related"/>
</dbReference>
<evidence type="ECO:0000256" key="1">
    <source>
        <dbReference type="SAM" id="MobiDB-lite"/>
    </source>
</evidence>
<evidence type="ECO:0000259" key="3">
    <source>
        <dbReference type="Pfam" id="PF03109"/>
    </source>
</evidence>
<dbReference type="Pfam" id="PF03109">
    <property type="entry name" value="ABC1"/>
    <property type="match status" value="1"/>
</dbReference>
<feature type="domain" description="ABC1 atypical kinase-like" evidence="3">
    <location>
        <begin position="101"/>
        <end position="351"/>
    </location>
</feature>
<dbReference type="InterPro" id="IPR011009">
    <property type="entry name" value="Kinase-like_dom_sf"/>
</dbReference>
<evidence type="ECO:0000259" key="2">
    <source>
        <dbReference type="Pfam" id="PF00144"/>
    </source>
</evidence>
<feature type="region of interest" description="Disordered" evidence="1">
    <location>
        <begin position="899"/>
        <end position="930"/>
    </location>
</feature>
<accession>A0A835ZC02</accession>